<reference evidence="3 4" key="1">
    <citation type="submission" date="2017-07" db="EMBL/GenBank/DDBJ databases">
        <title>Leptospira spp. isolated from tropical soils.</title>
        <authorList>
            <person name="Thibeaux R."/>
            <person name="Iraola G."/>
            <person name="Ferres I."/>
            <person name="Bierque E."/>
            <person name="Girault D."/>
            <person name="Soupe-Gilbert M.-E."/>
            <person name="Picardeau M."/>
            <person name="Goarant C."/>
        </authorList>
    </citation>
    <scope>NUCLEOTIDE SEQUENCE [LARGE SCALE GENOMIC DNA]</scope>
    <source>
        <strain evidence="2 4">FH1-B-B1</strain>
        <strain evidence="1 3">FH1-B-C1</strain>
    </source>
</reference>
<gene>
    <name evidence="1" type="ORF">CH360_00010</name>
    <name evidence="2" type="ORF">CH373_00010</name>
</gene>
<keyword evidence="3" id="KW-1185">Reference proteome</keyword>
<dbReference type="AlphaFoldDB" id="A0A2M9ZR38"/>
<sequence>MFSRTKIAGIAIVAVLFFSISCVTKINEKEDRTSFWEGVSSYLIAADCSAKLAKPQAGRVYTTGFESVSEFSQFYIVPQNYQNAASHELSSSVARSGNAHHSWIYANGPSCPPWINCNHRGYPTIQLHKTAQGGFRTPIYLELYAYIDATISAGEWFSFATLTPDASDAWARTVLVNLGNLNLGGGNFMHLMHVPVQGRSDWDFQTSPTNSPTPFPFQQWVRLEVCLDLDPTAGFAKVRQDGVKVSEAKVQGGCGILEQAHFGLYAPPNLSSGNFYNDDLTISEVASCPF</sequence>
<dbReference type="OrthoDB" id="339127at2"/>
<dbReference type="EMBL" id="NPDY01000001">
    <property type="protein sequence ID" value="PJZ70963.1"/>
    <property type="molecule type" value="Genomic_DNA"/>
</dbReference>
<accession>A0A2M9ZR38</accession>
<organism evidence="2 4">
    <name type="scientific">Leptospira perolatii</name>
    <dbReference type="NCBI Taxonomy" id="2023191"/>
    <lineage>
        <taxon>Bacteria</taxon>
        <taxon>Pseudomonadati</taxon>
        <taxon>Spirochaetota</taxon>
        <taxon>Spirochaetia</taxon>
        <taxon>Leptospirales</taxon>
        <taxon>Leptospiraceae</taxon>
        <taxon>Leptospira</taxon>
    </lineage>
</organism>
<evidence type="ECO:0000313" key="4">
    <source>
        <dbReference type="Proteomes" id="UP000231990"/>
    </source>
</evidence>
<protein>
    <recommendedName>
        <fullName evidence="5">Polysaccharide lyase</fullName>
    </recommendedName>
</protein>
<dbReference type="RefSeq" id="WP_100711906.1">
    <property type="nucleotide sequence ID" value="NZ_NPDY01000001.1"/>
</dbReference>
<name>A0A2M9ZR38_9LEPT</name>
<proteinExistence type="predicted"/>
<dbReference type="Gene3D" id="2.60.120.200">
    <property type="match status" value="1"/>
</dbReference>
<comment type="caution">
    <text evidence="2">The sequence shown here is derived from an EMBL/GenBank/DDBJ whole genome shotgun (WGS) entry which is preliminary data.</text>
</comment>
<evidence type="ECO:0000313" key="1">
    <source>
        <dbReference type="EMBL" id="PJZ70963.1"/>
    </source>
</evidence>
<evidence type="ECO:0008006" key="5">
    <source>
        <dbReference type="Google" id="ProtNLM"/>
    </source>
</evidence>
<dbReference type="PROSITE" id="PS51257">
    <property type="entry name" value="PROKAR_LIPOPROTEIN"/>
    <property type="match status" value="1"/>
</dbReference>
<evidence type="ECO:0000313" key="2">
    <source>
        <dbReference type="EMBL" id="PJZ74495.1"/>
    </source>
</evidence>
<dbReference type="EMBL" id="NPDZ01000001">
    <property type="protein sequence ID" value="PJZ74495.1"/>
    <property type="molecule type" value="Genomic_DNA"/>
</dbReference>
<evidence type="ECO:0000313" key="3">
    <source>
        <dbReference type="Proteomes" id="UP000231962"/>
    </source>
</evidence>
<dbReference type="Proteomes" id="UP000231962">
    <property type="component" value="Unassembled WGS sequence"/>
</dbReference>
<dbReference type="Proteomes" id="UP000231990">
    <property type="component" value="Unassembled WGS sequence"/>
</dbReference>